<sequence length="110" mass="12144">MATCLPSHRWSQAQPFPPLPLHPQCLNLAFLLADVWLSFLPSIYLVFLIILFEGLLGGAAYVNTFYNIAQETTDKHREFAMAAACISDTLGISLSGILALPLHDFLCHLS</sequence>
<evidence type="ECO:0000256" key="3">
    <source>
        <dbReference type="ARBA" id="ARBA00022448"/>
    </source>
</evidence>
<evidence type="ECO:0000256" key="1">
    <source>
        <dbReference type="ARBA" id="ARBA00004127"/>
    </source>
</evidence>
<comment type="similarity">
    <text evidence="2 7">Belongs to the battenin family.</text>
</comment>
<dbReference type="GO" id="GO:0012505">
    <property type="term" value="C:endomembrane system"/>
    <property type="evidence" value="ECO:0007669"/>
    <property type="project" value="UniProtKB-SubCell"/>
</dbReference>
<reference evidence="8 9" key="1">
    <citation type="journal article" date="2020" name="Nature">
        <title>Six reference-quality genomes reveal evolution of bat adaptations.</title>
        <authorList>
            <person name="Jebb D."/>
            <person name="Huang Z."/>
            <person name="Pippel M."/>
            <person name="Hughes G.M."/>
            <person name="Lavrichenko K."/>
            <person name="Devanna P."/>
            <person name="Winkler S."/>
            <person name="Jermiin L.S."/>
            <person name="Skirmuntt E.C."/>
            <person name="Katzourakis A."/>
            <person name="Burkitt-Gray L."/>
            <person name="Ray D.A."/>
            <person name="Sullivan K.A.M."/>
            <person name="Roscito J.G."/>
            <person name="Kirilenko B.M."/>
            <person name="Davalos L.M."/>
            <person name="Corthals A.P."/>
            <person name="Power M.L."/>
            <person name="Jones G."/>
            <person name="Ransome R.D."/>
            <person name="Dechmann D.K.N."/>
            <person name="Locatelli A.G."/>
            <person name="Puechmaille S.J."/>
            <person name="Fedrigo O."/>
            <person name="Jarvis E.D."/>
            <person name="Hiller M."/>
            <person name="Vernes S.C."/>
            <person name="Myers E.W."/>
            <person name="Teeling E.C."/>
        </authorList>
    </citation>
    <scope>NUCLEOTIDE SEQUENCE [LARGE SCALE GENOMIC DNA]</scope>
    <source>
        <strain evidence="8">MRouAeg1</strain>
        <tissue evidence="8">Muscle</tissue>
    </source>
</reference>
<evidence type="ECO:0000256" key="7">
    <source>
        <dbReference type="RuleBase" id="RU361113"/>
    </source>
</evidence>
<comment type="caution">
    <text evidence="7">Lacks conserved residue(s) required for the propagation of feature annotation.</text>
</comment>
<protein>
    <recommendedName>
        <fullName evidence="7">Battenin</fullName>
    </recommendedName>
</protein>
<dbReference type="EMBL" id="JACASE010000008">
    <property type="protein sequence ID" value="KAF6440170.1"/>
    <property type="molecule type" value="Genomic_DNA"/>
</dbReference>
<comment type="caution">
    <text evidence="8">The sequence shown here is derived from an EMBL/GenBank/DDBJ whole genome shotgun (WGS) entry which is preliminary data.</text>
</comment>
<evidence type="ECO:0000256" key="2">
    <source>
        <dbReference type="ARBA" id="ARBA00007467"/>
    </source>
</evidence>
<keyword evidence="9" id="KW-1185">Reference proteome</keyword>
<accession>A0A7J8EXN8</accession>
<dbReference type="PANTHER" id="PTHR10981:SF0">
    <property type="entry name" value="BATTENIN"/>
    <property type="match status" value="1"/>
</dbReference>
<dbReference type="Proteomes" id="UP000593571">
    <property type="component" value="Unassembled WGS sequence"/>
</dbReference>
<feature type="transmembrane region" description="Helical" evidence="7">
    <location>
        <begin position="43"/>
        <end position="66"/>
    </location>
</feature>
<organism evidence="8 9">
    <name type="scientific">Rousettus aegyptiacus</name>
    <name type="common">Egyptian fruit bat</name>
    <name type="synonym">Pteropus aegyptiacus</name>
    <dbReference type="NCBI Taxonomy" id="9407"/>
    <lineage>
        <taxon>Eukaryota</taxon>
        <taxon>Metazoa</taxon>
        <taxon>Chordata</taxon>
        <taxon>Craniata</taxon>
        <taxon>Vertebrata</taxon>
        <taxon>Euteleostomi</taxon>
        <taxon>Mammalia</taxon>
        <taxon>Eutheria</taxon>
        <taxon>Laurasiatheria</taxon>
        <taxon>Chiroptera</taxon>
        <taxon>Yinpterochiroptera</taxon>
        <taxon>Pteropodoidea</taxon>
        <taxon>Pteropodidae</taxon>
        <taxon>Rousettinae</taxon>
        <taxon>Rousettus</taxon>
    </lineage>
</organism>
<dbReference type="InterPro" id="IPR003492">
    <property type="entry name" value="Battenin_disease_Cln3"/>
</dbReference>
<dbReference type="SUPFAM" id="SSF103473">
    <property type="entry name" value="MFS general substrate transporter"/>
    <property type="match status" value="1"/>
</dbReference>
<proteinExistence type="inferred from homology"/>
<evidence type="ECO:0000313" key="9">
    <source>
        <dbReference type="Proteomes" id="UP000593571"/>
    </source>
</evidence>
<dbReference type="PANTHER" id="PTHR10981">
    <property type="entry name" value="BATTENIN"/>
    <property type="match status" value="1"/>
</dbReference>
<name>A0A7J8EXN8_ROUAE</name>
<gene>
    <name evidence="8" type="ORF">HJG63_003003</name>
</gene>
<keyword evidence="5 7" id="KW-1133">Transmembrane helix</keyword>
<evidence type="ECO:0000256" key="6">
    <source>
        <dbReference type="ARBA" id="ARBA00023136"/>
    </source>
</evidence>
<keyword evidence="7" id="KW-0458">Lysosome</keyword>
<evidence type="ECO:0000256" key="4">
    <source>
        <dbReference type="ARBA" id="ARBA00022692"/>
    </source>
</evidence>
<dbReference type="Pfam" id="PF02487">
    <property type="entry name" value="CLN3"/>
    <property type="match status" value="1"/>
</dbReference>
<dbReference type="Gene3D" id="1.20.1250.20">
    <property type="entry name" value="MFS general substrate transporter like domains"/>
    <property type="match status" value="1"/>
</dbReference>
<keyword evidence="6 7" id="KW-0472">Membrane</keyword>
<comment type="subcellular location">
    <subcellularLocation>
        <location evidence="1">Endomembrane system</location>
        <topology evidence="1">Multi-pass membrane protein</topology>
    </subcellularLocation>
    <subcellularLocation>
        <location evidence="7">Lysosome membrane</location>
        <topology evidence="7">Multi-pass membrane protein</topology>
    </subcellularLocation>
</comment>
<dbReference type="GO" id="GO:0005765">
    <property type="term" value="C:lysosomal membrane"/>
    <property type="evidence" value="ECO:0007669"/>
    <property type="project" value="UniProtKB-SubCell"/>
</dbReference>
<dbReference type="InterPro" id="IPR036259">
    <property type="entry name" value="MFS_trans_sf"/>
</dbReference>
<keyword evidence="3" id="KW-0813">Transport</keyword>
<evidence type="ECO:0000256" key="5">
    <source>
        <dbReference type="ARBA" id="ARBA00022989"/>
    </source>
</evidence>
<keyword evidence="4 7" id="KW-0812">Transmembrane</keyword>
<dbReference type="PRINTS" id="PR01315">
    <property type="entry name" value="BATTENIN"/>
</dbReference>
<dbReference type="GO" id="GO:0007042">
    <property type="term" value="P:lysosomal lumen acidification"/>
    <property type="evidence" value="ECO:0007669"/>
    <property type="project" value="TreeGrafter"/>
</dbReference>
<evidence type="ECO:0000313" key="8">
    <source>
        <dbReference type="EMBL" id="KAF6440170.1"/>
    </source>
</evidence>
<feature type="transmembrane region" description="Helical" evidence="7">
    <location>
        <begin position="78"/>
        <end position="100"/>
    </location>
</feature>
<dbReference type="AlphaFoldDB" id="A0A7J8EXN8"/>